<evidence type="ECO:0000256" key="1">
    <source>
        <dbReference type="SAM" id="SignalP"/>
    </source>
</evidence>
<keyword evidence="3" id="KW-1185">Reference proteome</keyword>
<protein>
    <submittedName>
        <fullName evidence="2">Uncharacterized protein</fullName>
    </submittedName>
</protein>
<name>A0AAV3XTR0_9CYAN</name>
<evidence type="ECO:0000313" key="3">
    <source>
        <dbReference type="Proteomes" id="UP001050975"/>
    </source>
</evidence>
<gene>
    <name evidence="2" type="ORF">MiSe_83670</name>
</gene>
<organism evidence="2 3">
    <name type="scientific">Microseira wollei NIES-4236</name>
    <dbReference type="NCBI Taxonomy" id="2530354"/>
    <lineage>
        <taxon>Bacteria</taxon>
        <taxon>Bacillati</taxon>
        <taxon>Cyanobacteriota</taxon>
        <taxon>Cyanophyceae</taxon>
        <taxon>Oscillatoriophycideae</taxon>
        <taxon>Aerosakkonematales</taxon>
        <taxon>Aerosakkonemataceae</taxon>
        <taxon>Microseira</taxon>
    </lineage>
</organism>
<dbReference type="Proteomes" id="UP001050975">
    <property type="component" value="Unassembled WGS sequence"/>
</dbReference>
<dbReference type="EMBL" id="BLAY01000231">
    <property type="protein sequence ID" value="GET43542.1"/>
    <property type="molecule type" value="Genomic_DNA"/>
</dbReference>
<proteinExistence type="predicted"/>
<sequence length="189" mass="19260">MNKLILGVSATLLATGLFGSVSAIAQTSNTQARSGVNSTLIAQAGDQALIQQNRGLLLQNGQTARNIAAKLGAPVSNSGTPSGSNPLQVNQQLILQNRATFISIAKKVGATVPNVAGPGGGDLATQNHELLLGNRQIVRAIAQKLGVQLPAPPQLSGNMVQQNNQLLLGNRNALQAIAGKVGADVAPAQ</sequence>
<evidence type="ECO:0000313" key="2">
    <source>
        <dbReference type="EMBL" id="GET43542.1"/>
    </source>
</evidence>
<dbReference type="AlphaFoldDB" id="A0AAV3XTR0"/>
<keyword evidence="1" id="KW-0732">Signal</keyword>
<dbReference type="RefSeq" id="WP_226592459.1">
    <property type="nucleotide sequence ID" value="NZ_BLAY01000231.1"/>
</dbReference>
<accession>A0AAV3XTR0</accession>
<comment type="caution">
    <text evidence="2">The sequence shown here is derived from an EMBL/GenBank/DDBJ whole genome shotgun (WGS) entry which is preliminary data.</text>
</comment>
<reference evidence="2" key="1">
    <citation type="submission" date="2019-10" db="EMBL/GenBank/DDBJ databases">
        <title>Draft genome sequece of Microseira wollei NIES-4236.</title>
        <authorList>
            <person name="Yamaguchi H."/>
            <person name="Suzuki S."/>
            <person name="Kawachi M."/>
        </authorList>
    </citation>
    <scope>NUCLEOTIDE SEQUENCE</scope>
    <source>
        <strain evidence="2">NIES-4236</strain>
    </source>
</reference>
<feature type="chain" id="PRO_5043831176" evidence="1">
    <location>
        <begin position="26"/>
        <end position="189"/>
    </location>
</feature>
<feature type="signal peptide" evidence="1">
    <location>
        <begin position="1"/>
        <end position="25"/>
    </location>
</feature>